<evidence type="ECO:0000256" key="3">
    <source>
        <dbReference type="ARBA" id="ARBA00022475"/>
    </source>
</evidence>
<dbReference type="PROSITE" id="PS00211">
    <property type="entry name" value="ABC_TRANSPORTER_1"/>
    <property type="match status" value="1"/>
</dbReference>
<feature type="transmembrane region" description="Helical" evidence="9">
    <location>
        <begin position="127"/>
        <end position="151"/>
    </location>
</feature>
<dbReference type="InterPro" id="IPR003439">
    <property type="entry name" value="ABC_transporter-like_ATP-bd"/>
</dbReference>
<evidence type="ECO:0000256" key="9">
    <source>
        <dbReference type="SAM" id="Phobius"/>
    </source>
</evidence>
<feature type="domain" description="ABC transmembrane type-1" evidence="11">
    <location>
        <begin position="18"/>
        <end position="302"/>
    </location>
</feature>
<evidence type="ECO:0000256" key="1">
    <source>
        <dbReference type="ARBA" id="ARBA00004651"/>
    </source>
</evidence>
<organism evidence="12 13">
    <name type="scientific">Micromonospora carbonacea</name>
    <dbReference type="NCBI Taxonomy" id="47853"/>
    <lineage>
        <taxon>Bacteria</taxon>
        <taxon>Bacillati</taxon>
        <taxon>Actinomycetota</taxon>
        <taxon>Actinomycetes</taxon>
        <taxon>Micromonosporales</taxon>
        <taxon>Micromonosporaceae</taxon>
        <taxon>Micromonospora</taxon>
    </lineage>
</organism>
<evidence type="ECO:0000259" key="11">
    <source>
        <dbReference type="PROSITE" id="PS50929"/>
    </source>
</evidence>
<evidence type="ECO:0000256" key="7">
    <source>
        <dbReference type="ARBA" id="ARBA00022989"/>
    </source>
</evidence>
<feature type="domain" description="ABC transporter" evidence="10">
    <location>
        <begin position="336"/>
        <end position="571"/>
    </location>
</feature>
<dbReference type="Pfam" id="PF00005">
    <property type="entry name" value="ABC_tran"/>
    <property type="match status" value="1"/>
</dbReference>
<dbReference type="Gene3D" id="3.40.50.300">
    <property type="entry name" value="P-loop containing nucleotide triphosphate hydrolases"/>
    <property type="match status" value="1"/>
</dbReference>
<comment type="subcellular location">
    <subcellularLocation>
        <location evidence="1">Cell membrane</location>
        <topology evidence="1">Multi-pass membrane protein</topology>
    </subcellularLocation>
</comment>
<dbReference type="Proteomes" id="UP000183585">
    <property type="component" value="Unassembled WGS sequence"/>
</dbReference>
<dbReference type="FunFam" id="1.20.1560.10:FF:000040">
    <property type="entry name" value="Multidrug ABC transporter ATP-binding protein"/>
    <property type="match status" value="1"/>
</dbReference>
<evidence type="ECO:0000256" key="4">
    <source>
        <dbReference type="ARBA" id="ARBA00022692"/>
    </source>
</evidence>
<dbReference type="EMBL" id="FMCT01000011">
    <property type="protein sequence ID" value="SCF41059.1"/>
    <property type="molecule type" value="Genomic_DNA"/>
</dbReference>
<dbReference type="PROSITE" id="PS50929">
    <property type="entry name" value="ABC_TM1F"/>
    <property type="match status" value="1"/>
</dbReference>
<dbReference type="STRING" id="47853.TK50_06185"/>
<keyword evidence="6 12" id="KW-0067">ATP-binding</keyword>
<keyword evidence="13" id="KW-1185">Reference proteome</keyword>
<keyword evidence="5" id="KW-0547">Nucleotide-binding</keyword>
<dbReference type="InterPro" id="IPR039421">
    <property type="entry name" value="Type_1_exporter"/>
</dbReference>
<accession>A0A1C5A7B4</accession>
<keyword evidence="8 9" id="KW-0472">Membrane</keyword>
<dbReference type="SUPFAM" id="SSF90123">
    <property type="entry name" value="ABC transporter transmembrane region"/>
    <property type="match status" value="1"/>
</dbReference>
<proteinExistence type="predicted"/>
<dbReference type="InterPro" id="IPR017871">
    <property type="entry name" value="ABC_transporter-like_CS"/>
</dbReference>
<evidence type="ECO:0000313" key="13">
    <source>
        <dbReference type="Proteomes" id="UP000183585"/>
    </source>
</evidence>
<evidence type="ECO:0000256" key="5">
    <source>
        <dbReference type="ARBA" id="ARBA00022741"/>
    </source>
</evidence>
<evidence type="ECO:0000256" key="2">
    <source>
        <dbReference type="ARBA" id="ARBA00022448"/>
    </source>
</evidence>
<dbReference type="GO" id="GO:0016887">
    <property type="term" value="F:ATP hydrolysis activity"/>
    <property type="evidence" value="ECO:0007669"/>
    <property type="project" value="InterPro"/>
</dbReference>
<feature type="transmembrane region" description="Helical" evidence="9">
    <location>
        <begin position="239"/>
        <end position="262"/>
    </location>
</feature>
<dbReference type="InterPro" id="IPR011527">
    <property type="entry name" value="ABC1_TM_dom"/>
</dbReference>
<dbReference type="SMART" id="SM00382">
    <property type="entry name" value="AAA"/>
    <property type="match status" value="1"/>
</dbReference>
<dbReference type="Pfam" id="PF00664">
    <property type="entry name" value="ABC_membrane"/>
    <property type="match status" value="1"/>
</dbReference>
<feature type="transmembrane region" description="Helical" evidence="9">
    <location>
        <begin position="58"/>
        <end position="78"/>
    </location>
</feature>
<dbReference type="Gene3D" id="1.20.1560.10">
    <property type="entry name" value="ABC transporter type 1, transmembrane domain"/>
    <property type="match status" value="1"/>
</dbReference>
<keyword evidence="7 9" id="KW-1133">Transmembrane helix</keyword>
<dbReference type="InterPro" id="IPR036640">
    <property type="entry name" value="ABC1_TM_sf"/>
</dbReference>
<keyword evidence="3" id="KW-1003">Cell membrane</keyword>
<evidence type="ECO:0000259" key="10">
    <source>
        <dbReference type="PROSITE" id="PS50893"/>
    </source>
</evidence>
<dbReference type="RefSeq" id="WP_074476727.1">
    <property type="nucleotide sequence ID" value="NZ_FMCT01000011.1"/>
</dbReference>
<evidence type="ECO:0000313" key="12">
    <source>
        <dbReference type="EMBL" id="SCF41059.1"/>
    </source>
</evidence>
<dbReference type="PANTHER" id="PTHR43394">
    <property type="entry name" value="ATP-DEPENDENT PERMEASE MDL1, MITOCHONDRIAL"/>
    <property type="match status" value="1"/>
</dbReference>
<reference evidence="13" key="1">
    <citation type="submission" date="2016-06" db="EMBL/GenBank/DDBJ databases">
        <authorList>
            <person name="Varghese N."/>
            <person name="Submissions Spin"/>
        </authorList>
    </citation>
    <scope>NUCLEOTIDE SEQUENCE [LARGE SCALE GENOMIC DNA]</scope>
    <source>
        <strain evidence="13">DSM 43168</strain>
    </source>
</reference>
<dbReference type="InterPro" id="IPR027417">
    <property type="entry name" value="P-loop_NTPase"/>
</dbReference>
<evidence type="ECO:0000256" key="6">
    <source>
        <dbReference type="ARBA" id="ARBA00022840"/>
    </source>
</evidence>
<dbReference type="InterPro" id="IPR003593">
    <property type="entry name" value="AAA+_ATPase"/>
</dbReference>
<evidence type="ECO:0000256" key="8">
    <source>
        <dbReference type="ARBA" id="ARBA00023136"/>
    </source>
</evidence>
<dbReference type="PANTHER" id="PTHR43394:SF1">
    <property type="entry name" value="ATP-BINDING CASSETTE SUB-FAMILY B MEMBER 10, MITOCHONDRIAL"/>
    <property type="match status" value="1"/>
</dbReference>
<dbReference type="PROSITE" id="PS50893">
    <property type="entry name" value="ABC_TRANSPORTER_2"/>
    <property type="match status" value="1"/>
</dbReference>
<dbReference type="GO" id="GO:0005886">
    <property type="term" value="C:plasma membrane"/>
    <property type="evidence" value="ECO:0007669"/>
    <property type="project" value="UniProtKB-SubCell"/>
</dbReference>
<feature type="transmembrane region" description="Helical" evidence="9">
    <location>
        <begin position="282"/>
        <end position="300"/>
    </location>
</feature>
<feature type="transmembrane region" description="Helical" evidence="9">
    <location>
        <begin position="157"/>
        <end position="178"/>
    </location>
</feature>
<keyword evidence="2" id="KW-0813">Transport</keyword>
<sequence>MLIRLLRAYLRPYRRPLAAVLAFQFVGTMASLYLPSLNADIIDQGVTRGDTGYIMRTGGWMLLVSLVQIACSIAAVYLGARTAMGFGRDVRAEIFAHVNRFSAREVARFGAPSLITRNTNDVQQVQMLVLMSCTVLVAAPIMSVGGVVMALREDIGLSWLLLVSVPVLALALALALIIRRMVPGFRLMQTRIDVVNRVLREQITGIRVVRAFVREPYETERFGRANADLTATALRTGRLTALVFPIALLVLNVSSIAVLWFGAAPVDAGQVQVGALTAFLQYLMQILMAVMMAALMMMMIPRAAVCAERVVEVLDTDSTVVPPAAPVTEVTGRGSLELRGVRFQYPGASAPVLHDISFTVTAGRTTAVIGSTGAGKTTLLTLVPRLVDATAGAVLVDGVDVRDLAPDELWRRIGLVPQRPYLFSGTIASNLRYGNPEATDAELWAALEVAQARDFVAELPKGLDAPIAQGGTNVSGGQRQRLAIARALVREPEIYLFDDSFSALDLGTDARLRAALRPVTRDAAVVIVAQRVSTIVDADQIIVLEDGGIVGMGRHAELLENCPTYAEIVASQQTAEVPA</sequence>
<dbReference type="FunFam" id="3.40.50.300:FF:000854">
    <property type="entry name" value="Multidrug ABC transporter ATP-binding protein"/>
    <property type="match status" value="1"/>
</dbReference>
<protein>
    <submittedName>
        <fullName evidence="12">ATP-binding cassette, subfamily B</fullName>
    </submittedName>
</protein>
<dbReference type="CDD" id="cd18548">
    <property type="entry name" value="ABC_6TM_Tm287_like"/>
    <property type="match status" value="1"/>
</dbReference>
<keyword evidence="4 9" id="KW-0812">Transmembrane</keyword>
<dbReference type="GO" id="GO:0015421">
    <property type="term" value="F:ABC-type oligopeptide transporter activity"/>
    <property type="evidence" value="ECO:0007669"/>
    <property type="project" value="TreeGrafter"/>
</dbReference>
<dbReference type="GO" id="GO:0005524">
    <property type="term" value="F:ATP binding"/>
    <property type="evidence" value="ECO:0007669"/>
    <property type="project" value="UniProtKB-KW"/>
</dbReference>
<dbReference type="AlphaFoldDB" id="A0A1C5A7B4"/>
<dbReference type="SUPFAM" id="SSF52540">
    <property type="entry name" value="P-loop containing nucleoside triphosphate hydrolases"/>
    <property type="match status" value="1"/>
</dbReference>
<gene>
    <name evidence="12" type="ORF">GA0070563_111242</name>
</gene>
<name>A0A1C5A7B4_9ACTN</name>